<accession>A0AAD7I3W9</accession>
<comment type="caution">
    <text evidence="1">The sequence shown here is derived from an EMBL/GenBank/DDBJ whole genome shotgun (WGS) entry which is preliminary data.</text>
</comment>
<reference evidence="1" key="1">
    <citation type="submission" date="2023-03" db="EMBL/GenBank/DDBJ databases">
        <title>Massive genome expansion in bonnet fungi (Mycena s.s.) driven by repeated elements and novel gene families across ecological guilds.</title>
        <authorList>
            <consortium name="Lawrence Berkeley National Laboratory"/>
            <person name="Harder C.B."/>
            <person name="Miyauchi S."/>
            <person name="Viragh M."/>
            <person name="Kuo A."/>
            <person name="Thoen E."/>
            <person name="Andreopoulos B."/>
            <person name="Lu D."/>
            <person name="Skrede I."/>
            <person name="Drula E."/>
            <person name="Henrissat B."/>
            <person name="Morin E."/>
            <person name="Kohler A."/>
            <person name="Barry K."/>
            <person name="LaButti K."/>
            <person name="Morin E."/>
            <person name="Salamov A."/>
            <person name="Lipzen A."/>
            <person name="Mereny Z."/>
            <person name="Hegedus B."/>
            <person name="Baldrian P."/>
            <person name="Stursova M."/>
            <person name="Weitz H."/>
            <person name="Taylor A."/>
            <person name="Grigoriev I.V."/>
            <person name="Nagy L.G."/>
            <person name="Martin F."/>
            <person name="Kauserud H."/>
        </authorList>
    </citation>
    <scope>NUCLEOTIDE SEQUENCE</scope>
    <source>
        <strain evidence="1">CBHHK188m</strain>
    </source>
</reference>
<organism evidence="1 2">
    <name type="scientific">Mycena maculata</name>
    <dbReference type="NCBI Taxonomy" id="230809"/>
    <lineage>
        <taxon>Eukaryota</taxon>
        <taxon>Fungi</taxon>
        <taxon>Dikarya</taxon>
        <taxon>Basidiomycota</taxon>
        <taxon>Agaricomycotina</taxon>
        <taxon>Agaricomycetes</taxon>
        <taxon>Agaricomycetidae</taxon>
        <taxon>Agaricales</taxon>
        <taxon>Marasmiineae</taxon>
        <taxon>Mycenaceae</taxon>
        <taxon>Mycena</taxon>
    </lineage>
</organism>
<evidence type="ECO:0000313" key="2">
    <source>
        <dbReference type="Proteomes" id="UP001215280"/>
    </source>
</evidence>
<protein>
    <submittedName>
        <fullName evidence="1">Uncharacterized protein</fullName>
    </submittedName>
</protein>
<proteinExistence type="predicted"/>
<dbReference type="EMBL" id="JARJLG010000160">
    <property type="protein sequence ID" value="KAJ7734552.1"/>
    <property type="molecule type" value="Genomic_DNA"/>
</dbReference>
<name>A0AAD7I3W9_9AGAR</name>
<keyword evidence="2" id="KW-1185">Reference proteome</keyword>
<sequence>MISFPQELLDAIVDEINDASTLASCALAAKPLLLPCQRKIFRSLHLVSHEPRKPRMRGALNFTEAHALFTGAPHLGSYVRNLTIQVPVALTDLPGWNLALHSAQNVERLVVYEAASSMPRSILPPETMTSLVEFLASPSLGRLHLAEVRNVPSALISAAMLIPVVSFIHVRLKQEDPLIPTQLHSSTSVPRLRDLTIMFSTPLPGPCDFLLHPRHPPYTSHIERLEIRLTPRGDQRLLTACAATLKYLVLDAILDTSINIPHLPLVCDVKIEVSVDEDWRLPASLPPILSQIPTSLPAVETITLVFVSDRRFRNVAWIGDHLPIFGPSFTTCRELLHLRRVHCELVQHIGIYAVSKHTLFDGFVQAVETSMPGLEGTGILTCTLAAPFPSSYIDRLP</sequence>
<dbReference type="Proteomes" id="UP001215280">
    <property type="component" value="Unassembled WGS sequence"/>
</dbReference>
<dbReference type="AlphaFoldDB" id="A0AAD7I3W9"/>
<evidence type="ECO:0000313" key="1">
    <source>
        <dbReference type="EMBL" id="KAJ7734552.1"/>
    </source>
</evidence>
<gene>
    <name evidence="1" type="ORF">DFH07DRAFT_128455</name>
</gene>